<dbReference type="NCBIfam" id="NF001109">
    <property type="entry name" value="PRK00136.1"/>
    <property type="match status" value="1"/>
</dbReference>
<dbReference type="GO" id="GO:0003735">
    <property type="term" value="F:structural constituent of ribosome"/>
    <property type="evidence" value="ECO:0007669"/>
    <property type="project" value="InterPro"/>
</dbReference>
<evidence type="ECO:0000256" key="1">
    <source>
        <dbReference type="ARBA" id="ARBA00006471"/>
    </source>
</evidence>
<accession>A0A382EFZ0</accession>
<evidence type="ECO:0000256" key="3">
    <source>
        <dbReference type="ARBA" id="ARBA00022884"/>
    </source>
</evidence>
<organism evidence="6">
    <name type="scientific">marine metagenome</name>
    <dbReference type="NCBI Taxonomy" id="408172"/>
    <lineage>
        <taxon>unclassified sequences</taxon>
        <taxon>metagenomes</taxon>
        <taxon>ecological metagenomes</taxon>
    </lineage>
</organism>
<evidence type="ECO:0000256" key="2">
    <source>
        <dbReference type="ARBA" id="ARBA00022730"/>
    </source>
</evidence>
<dbReference type="GO" id="GO:0005737">
    <property type="term" value="C:cytoplasm"/>
    <property type="evidence" value="ECO:0007669"/>
    <property type="project" value="UniProtKB-ARBA"/>
</dbReference>
<keyword evidence="4" id="KW-0689">Ribosomal protein</keyword>
<dbReference type="Gene3D" id="3.30.1370.30">
    <property type="match status" value="1"/>
</dbReference>
<protein>
    <recommendedName>
        <fullName evidence="7">30S ribosomal protein S8</fullName>
    </recommendedName>
</protein>
<gene>
    <name evidence="6" type="ORF">METZ01_LOCUS201745</name>
</gene>
<dbReference type="GO" id="GO:0005840">
    <property type="term" value="C:ribosome"/>
    <property type="evidence" value="ECO:0007669"/>
    <property type="project" value="UniProtKB-KW"/>
</dbReference>
<keyword evidence="2" id="KW-0699">rRNA-binding</keyword>
<dbReference type="FunFam" id="3.30.1370.30:FF:000002">
    <property type="entry name" value="30S ribosomal protein S8"/>
    <property type="match status" value="1"/>
</dbReference>
<keyword evidence="3" id="KW-0694">RNA-binding</keyword>
<dbReference type="InterPro" id="IPR035987">
    <property type="entry name" value="Ribosomal_uS8_sf"/>
</dbReference>
<comment type="similarity">
    <text evidence="1">Belongs to the universal ribosomal protein uS8 family.</text>
</comment>
<dbReference type="Gene3D" id="3.30.1490.10">
    <property type="match status" value="1"/>
</dbReference>
<dbReference type="PROSITE" id="PS00053">
    <property type="entry name" value="RIBOSOMAL_S8"/>
    <property type="match status" value="1"/>
</dbReference>
<dbReference type="InterPro" id="IPR047863">
    <property type="entry name" value="Ribosomal_uS8_CS"/>
</dbReference>
<keyword evidence="5" id="KW-0687">Ribonucleoprotein</keyword>
<dbReference type="GO" id="GO:1990904">
    <property type="term" value="C:ribonucleoprotein complex"/>
    <property type="evidence" value="ECO:0007669"/>
    <property type="project" value="UniProtKB-KW"/>
</dbReference>
<dbReference type="HAMAP" id="MF_01302_B">
    <property type="entry name" value="Ribosomal_uS8_B"/>
    <property type="match status" value="1"/>
</dbReference>
<dbReference type="SUPFAM" id="SSF56047">
    <property type="entry name" value="Ribosomal protein S8"/>
    <property type="match status" value="1"/>
</dbReference>
<dbReference type="FunFam" id="3.30.1490.10:FF:000001">
    <property type="entry name" value="30S ribosomal protein S8"/>
    <property type="match status" value="1"/>
</dbReference>
<dbReference type="PANTHER" id="PTHR11758">
    <property type="entry name" value="40S RIBOSOMAL PROTEIN S15A"/>
    <property type="match status" value="1"/>
</dbReference>
<proteinExistence type="inferred from homology"/>
<dbReference type="Pfam" id="PF00410">
    <property type="entry name" value="Ribosomal_S8"/>
    <property type="match status" value="1"/>
</dbReference>
<dbReference type="EMBL" id="UINC01044025">
    <property type="protein sequence ID" value="SVB48891.1"/>
    <property type="molecule type" value="Genomic_DNA"/>
</dbReference>
<evidence type="ECO:0000256" key="4">
    <source>
        <dbReference type="ARBA" id="ARBA00022980"/>
    </source>
</evidence>
<evidence type="ECO:0000256" key="5">
    <source>
        <dbReference type="ARBA" id="ARBA00023274"/>
    </source>
</evidence>
<evidence type="ECO:0008006" key="7">
    <source>
        <dbReference type="Google" id="ProtNLM"/>
    </source>
</evidence>
<sequence length="132" mass="14727">MSMTDPIADLLTRVRNAASAGHRSVDIPASRLKREISRVLAEERFIDNFAYYDDSKQGQLRLYLRYTADNASIIQGLRRMSKPGLRRYASKGELPRILRGLGVAIVSTSKGVMTDRDARRAGIGGEILCSVW</sequence>
<dbReference type="InterPro" id="IPR000630">
    <property type="entry name" value="Ribosomal_uS8"/>
</dbReference>
<dbReference type="GO" id="GO:0006412">
    <property type="term" value="P:translation"/>
    <property type="evidence" value="ECO:0007669"/>
    <property type="project" value="InterPro"/>
</dbReference>
<dbReference type="GO" id="GO:0019843">
    <property type="term" value="F:rRNA binding"/>
    <property type="evidence" value="ECO:0007669"/>
    <property type="project" value="UniProtKB-KW"/>
</dbReference>
<dbReference type="AlphaFoldDB" id="A0A382EFZ0"/>
<reference evidence="6" key="1">
    <citation type="submission" date="2018-05" db="EMBL/GenBank/DDBJ databases">
        <authorList>
            <person name="Lanie J.A."/>
            <person name="Ng W.-L."/>
            <person name="Kazmierczak K.M."/>
            <person name="Andrzejewski T.M."/>
            <person name="Davidsen T.M."/>
            <person name="Wayne K.J."/>
            <person name="Tettelin H."/>
            <person name="Glass J.I."/>
            <person name="Rusch D."/>
            <person name="Podicherti R."/>
            <person name="Tsui H.-C.T."/>
            <person name="Winkler M.E."/>
        </authorList>
    </citation>
    <scope>NUCLEOTIDE SEQUENCE</scope>
</reference>
<name>A0A382EFZ0_9ZZZZ</name>
<evidence type="ECO:0000313" key="6">
    <source>
        <dbReference type="EMBL" id="SVB48891.1"/>
    </source>
</evidence>